<dbReference type="InterPro" id="IPR011009">
    <property type="entry name" value="Kinase-like_dom_sf"/>
</dbReference>
<evidence type="ECO:0000259" key="6">
    <source>
        <dbReference type="PROSITE" id="PS50011"/>
    </source>
</evidence>
<dbReference type="SMART" id="SM00220">
    <property type="entry name" value="S_TKc"/>
    <property type="match status" value="1"/>
</dbReference>
<dbReference type="GO" id="GO:0005524">
    <property type="term" value="F:ATP binding"/>
    <property type="evidence" value="ECO:0007669"/>
    <property type="project" value="UniProtKB-KW"/>
</dbReference>
<evidence type="ECO:0000313" key="8">
    <source>
        <dbReference type="Proteomes" id="UP000631114"/>
    </source>
</evidence>
<protein>
    <recommendedName>
        <fullName evidence="6">Protein kinase domain-containing protein</fullName>
    </recommendedName>
</protein>
<dbReference type="Pfam" id="PF00069">
    <property type="entry name" value="Pkinase"/>
    <property type="match status" value="1"/>
</dbReference>
<name>A0A835IZ17_9MAGN</name>
<reference evidence="7 8" key="1">
    <citation type="submission" date="2020-10" db="EMBL/GenBank/DDBJ databases">
        <title>The Coptis chinensis genome and diversification of protoberbering-type alkaloids.</title>
        <authorList>
            <person name="Wang B."/>
            <person name="Shu S."/>
            <person name="Song C."/>
            <person name="Liu Y."/>
        </authorList>
    </citation>
    <scope>NUCLEOTIDE SEQUENCE [LARGE SCALE GENOMIC DNA]</scope>
    <source>
        <strain evidence="7">HL-2020</strain>
        <tissue evidence="7">Leaf</tissue>
    </source>
</reference>
<dbReference type="GO" id="GO:0004674">
    <property type="term" value="F:protein serine/threonine kinase activity"/>
    <property type="evidence" value="ECO:0007669"/>
    <property type="project" value="UniProtKB-KW"/>
</dbReference>
<dbReference type="SUPFAM" id="SSF56112">
    <property type="entry name" value="Protein kinase-like (PK-like)"/>
    <property type="match status" value="1"/>
</dbReference>
<comment type="caution">
    <text evidence="7">The sequence shown here is derived from an EMBL/GenBank/DDBJ whole genome shotgun (WGS) entry which is preliminary data.</text>
</comment>
<keyword evidence="1" id="KW-0723">Serine/threonine-protein kinase</keyword>
<dbReference type="InterPro" id="IPR000719">
    <property type="entry name" value="Prot_kinase_dom"/>
</dbReference>
<keyword evidence="5" id="KW-0067">ATP-binding</keyword>
<sequence length="326" mass="36389">TKPHGHGDVHLLLYSSGLLRVCGNGLKELSQKFKSCSLLKSSKELKDYLQRKYQDAAQYDSPEDTPVEKICSVIDAMSTNSDVLSRIFAGIEAIEGNEPPKCYPISILMTYASIYQWTWQVSQIYTELIEPSTTSTNDTMFQIPSASYSQKEYCEELDLKPENFLLVNRGEDSPLKATDFGVSVFIEEGKVYRDIVGSAYYVAPEVLGRSYGKDIDVWSAGTEKGIFEAILEGKIDIRSAPWPSISDAVKDIVKKMLTWDPKKWINAAQALVIFIPDSQITKIIADKRVGTLCQSDPISPTLKHFCTPWNPACVVAPRVNGNHVME</sequence>
<dbReference type="Proteomes" id="UP000631114">
    <property type="component" value="Unassembled WGS sequence"/>
</dbReference>
<proteinExistence type="predicted"/>
<dbReference type="AlphaFoldDB" id="A0A835IZ17"/>
<evidence type="ECO:0000256" key="4">
    <source>
        <dbReference type="ARBA" id="ARBA00022777"/>
    </source>
</evidence>
<dbReference type="EMBL" id="JADFTS010000001">
    <property type="protein sequence ID" value="KAF9624872.1"/>
    <property type="molecule type" value="Genomic_DNA"/>
</dbReference>
<accession>A0A835IZ17</accession>
<dbReference type="PANTHER" id="PTHR24349">
    <property type="entry name" value="SERINE/THREONINE-PROTEIN KINASE"/>
    <property type="match status" value="1"/>
</dbReference>
<gene>
    <name evidence="7" type="ORF">IFM89_015426</name>
</gene>
<evidence type="ECO:0000313" key="7">
    <source>
        <dbReference type="EMBL" id="KAF9624872.1"/>
    </source>
</evidence>
<dbReference type="PROSITE" id="PS50011">
    <property type="entry name" value="PROTEIN_KINASE_DOM"/>
    <property type="match status" value="1"/>
</dbReference>
<organism evidence="7 8">
    <name type="scientific">Coptis chinensis</name>
    <dbReference type="NCBI Taxonomy" id="261450"/>
    <lineage>
        <taxon>Eukaryota</taxon>
        <taxon>Viridiplantae</taxon>
        <taxon>Streptophyta</taxon>
        <taxon>Embryophyta</taxon>
        <taxon>Tracheophyta</taxon>
        <taxon>Spermatophyta</taxon>
        <taxon>Magnoliopsida</taxon>
        <taxon>Ranunculales</taxon>
        <taxon>Ranunculaceae</taxon>
        <taxon>Coptidoideae</taxon>
        <taxon>Coptis</taxon>
    </lineage>
</organism>
<feature type="domain" description="Protein kinase" evidence="6">
    <location>
        <begin position="1"/>
        <end position="275"/>
    </location>
</feature>
<dbReference type="Gene3D" id="1.10.510.10">
    <property type="entry name" value="Transferase(Phosphotransferase) domain 1"/>
    <property type="match status" value="1"/>
</dbReference>
<dbReference type="InterPro" id="IPR050205">
    <property type="entry name" value="CDPK_Ser/Thr_kinases"/>
</dbReference>
<evidence type="ECO:0000256" key="1">
    <source>
        <dbReference type="ARBA" id="ARBA00022527"/>
    </source>
</evidence>
<keyword evidence="8" id="KW-1185">Reference proteome</keyword>
<keyword evidence="2" id="KW-0808">Transferase</keyword>
<dbReference type="InterPro" id="IPR042269">
    <property type="entry name" value="Ser_carbopepase_S28_SKS"/>
</dbReference>
<keyword evidence="4" id="KW-0418">Kinase</keyword>
<dbReference type="OrthoDB" id="40902at2759"/>
<feature type="non-terminal residue" evidence="7">
    <location>
        <position position="1"/>
    </location>
</feature>
<keyword evidence="3" id="KW-0547">Nucleotide-binding</keyword>
<evidence type="ECO:0000256" key="2">
    <source>
        <dbReference type="ARBA" id="ARBA00022679"/>
    </source>
</evidence>
<evidence type="ECO:0000256" key="3">
    <source>
        <dbReference type="ARBA" id="ARBA00022741"/>
    </source>
</evidence>
<evidence type="ECO:0000256" key="5">
    <source>
        <dbReference type="ARBA" id="ARBA00022840"/>
    </source>
</evidence>
<dbReference type="Gene3D" id="1.20.120.980">
    <property type="entry name" value="Serine carboxypeptidase S28, SKS domain"/>
    <property type="match status" value="1"/>
</dbReference>